<reference evidence="1" key="1">
    <citation type="submission" date="2014-11" db="EMBL/GenBank/DDBJ databases">
        <authorList>
            <person name="Otto D Thomas"/>
            <person name="Naeem Raeece"/>
        </authorList>
    </citation>
    <scope>NUCLEOTIDE SEQUENCE</scope>
</reference>
<gene>
    <name evidence="1" type="ORF">Cvel_16256</name>
</gene>
<accession>A0A0G4FC03</accession>
<dbReference type="EMBL" id="CDMZ01000269">
    <property type="protein sequence ID" value="CEM10618.1"/>
    <property type="molecule type" value="Genomic_DNA"/>
</dbReference>
<organism evidence="1">
    <name type="scientific">Chromera velia CCMP2878</name>
    <dbReference type="NCBI Taxonomy" id="1169474"/>
    <lineage>
        <taxon>Eukaryota</taxon>
        <taxon>Sar</taxon>
        <taxon>Alveolata</taxon>
        <taxon>Colpodellida</taxon>
        <taxon>Chromeraceae</taxon>
        <taxon>Chromera</taxon>
    </lineage>
</organism>
<dbReference type="AlphaFoldDB" id="A0A0G4FC03"/>
<sequence>MREAVDLASLFRLMLAEWQRNDTKFHGLPSRVWNSADESLGVVNHLEISHLAKPSHATCVKNLSAFVDAGTAKGLGKKVLIPWYARMRLRFSCSSLCVAFAEEIVPELFKRGFKKGSLTPAKSGVNANSEPRESLDLDLADLEVLAVHFVPLTRHMIHMQGLPVVEAVETGPIQSVRVCPHNILVCRKTGVVLDPTGGQFAGSFGPRFFQSQEEFLGCLPPGR</sequence>
<dbReference type="VEuPathDB" id="CryptoDB:Cvel_16256"/>
<name>A0A0G4FC03_9ALVE</name>
<proteinExistence type="predicted"/>
<protein>
    <submittedName>
        <fullName evidence="1">Uncharacterized protein</fullName>
    </submittedName>
</protein>
<evidence type="ECO:0000313" key="1">
    <source>
        <dbReference type="EMBL" id="CEM10618.1"/>
    </source>
</evidence>